<dbReference type="Proteomes" id="UP000251995">
    <property type="component" value="Chromosome"/>
</dbReference>
<gene>
    <name evidence="2" type="ORF">JS278_01179</name>
</gene>
<dbReference type="InterPro" id="IPR000835">
    <property type="entry name" value="HTH_MarR-typ"/>
</dbReference>
<evidence type="ECO:0000313" key="3">
    <source>
        <dbReference type="Proteomes" id="UP000251995"/>
    </source>
</evidence>
<feature type="domain" description="HTH marR-type" evidence="1">
    <location>
        <begin position="20"/>
        <end position="155"/>
    </location>
</feature>
<dbReference type="Gene3D" id="1.10.10.10">
    <property type="entry name" value="Winged helix-like DNA-binding domain superfamily/Winged helix DNA-binding domain"/>
    <property type="match status" value="1"/>
</dbReference>
<evidence type="ECO:0000259" key="1">
    <source>
        <dbReference type="PROSITE" id="PS50995"/>
    </source>
</evidence>
<dbReference type="SMART" id="SM00347">
    <property type="entry name" value="HTH_MARR"/>
    <property type="match status" value="1"/>
</dbReference>
<dbReference type="InterPro" id="IPR039422">
    <property type="entry name" value="MarR/SlyA-like"/>
</dbReference>
<dbReference type="PROSITE" id="PS50995">
    <property type="entry name" value="HTH_MARR_2"/>
    <property type="match status" value="1"/>
</dbReference>
<name>A0A344USV9_9ACTN</name>
<organism evidence="2 3">
    <name type="scientific">Acidipropionibacterium virtanenii</name>
    <dbReference type="NCBI Taxonomy" id="2057246"/>
    <lineage>
        <taxon>Bacteria</taxon>
        <taxon>Bacillati</taxon>
        <taxon>Actinomycetota</taxon>
        <taxon>Actinomycetes</taxon>
        <taxon>Propionibacteriales</taxon>
        <taxon>Propionibacteriaceae</taxon>
        <taxon>Acidipropionibacterium</taxon>
    </lineage>
</organism>
<keyword evidence="3" id="KW-1185">Reference proteome</keyword>
<dbReference type="PANTHER" id="PTHR33164:SF99">
    <property type="entry name" value="MARR FAMILY REGULATORY PROTEIN"/>
    <property type="match status" value="1"/>
</dbReference>
<evidence type="ECO:0000313" key="2">
    <source>
        <dbReference type="EMBL" id="AXE38357.1"/>
    </source>
</evidence>
<proteinExistence type="predicted"/>
<dbReference type="SUPFAM" id="SSF46785">
    <property type="entry name" value="Winged helix' DNA-binding domain"/>
    <property type="match status" value="1"/>
</dbReference>
<dbReference type="InterPro" id="IPR036388">
    <property type="entry name" value="WH-like_DNA-bd_sf"/>
</dbReference>
<dbReference type="GO" id="GO:0006950">
    <property type="term" value="P:response to stress"/>
    <property type="evidence" value="ECO:0007669"/>
    <property type="project" value="TreeGrafter"/>
</dbReference>
<dbReference type="EMBL" id="CP025198">
    <property type="protein sequence ID" value="AXE38357.1"/>
    <property type="molecule type" value="Genomic_DNA"/>
</dbReference>
<dbReference type="KEGG" id="acij:JS278_01179"/>
<protein>
    <recommendedName>
        <fullName evidence="1">HTH marR-type domain-containing protein</fullName>
    </recommendedName>
</protein>
<dbReference type="Pfam" id="PF01047">
    <property type="entry name" value="MarR"/>
    <property type="match status" value="1"/>
</dbReference>
<accession>A0A344USV9</accession>
<dbReference type="PRINTS" id="PR00598">
    <property type="entry name" value="HTHMARR"/>
</dbReference>
<dbReference type="AlphaFoldDB" id="A0A344USV9"/>
<reference evidence="2 3" key="1">
    <citation type="submission" date="2017-12" db="EMBL/GenBank/DDBJ databases">
        <title>The whole genome sequence of the Acidipropionibacterium virtanenii sp. nov. type strain JS278.</title>
        <authorList>
            <person name="Laine P."/>
            <person name="Deptula P."/>
            <person name="Varmanen P."/>
            <person name="Auvinen P."/>
        </authorList>
    </citation>
    <scope>NUCLEOTIDE SEQUENCE [LARGE SCALE GENOMIC DNA]</scope>
    <source>
        <strain evidence="2 3">JS278</strain>
    </source>
</reference>
<dbReference type="GO" id="GO:0003700">
    <property type="term" value="F:DNA-binding transcription factor activity"/>
    <property type="evidence" value="ECO:0007669"/>
    <property type="project" value="InterPro"/>
</dbReference>
<sequence length="166" mass="18596">MYAMPNNDLEEATPWLDSGEQQVWRRWLVATAQLYRYLDEGLRPHGIDLAEYDVLVHLSEAEDHRLRMGELAGQVHLSRSRLTHTVSRMESQGVVLRRTASHDRRGVVAVLTDEGMALIESVAAHHVRAVRRAFIDAIGRKDLMVIDRSMAAVIAATDPASGPPDH</sequence>
<dbReference type="InterPro" id="IPR036390">
    <property type="entry name" value="WH_DNA-bd_sf"/>
</dbReference>
<dbReference type="PANTHER" id="PTHR33164">
    <property type="entry name" value="TRANSCRIPTIONAL REGULATOR, MARR FAMILY"/>
    <property type="match status" value="1"/>
</dbReference>